<dbReference type="AlphaFoldDB" id="A0A1I7J651"/>
<evidence type="ECO:0000313" key="2">
    <source>
        <dbReference type="Proteomes" id="UP000198693"/>
    </source>
</evidence>
<name>A0A1I7J651_9GAMM</name>
<gene>
    <name evidence="1" type="ORF">SAMN04487955_10995</name>
</gene>
<dbReference type="OrthoDB" id="5781652at2"/>
<dbReference type="InterPro" id="IPR010412">
    <property type="entry name" value="DUF1007"/>
</dbReference>
<dbReference type="EMBL" id="FPBP01000009">
    <property type="protein sequence ID" value="SFU80601.1"/>
    <property type="molecule type" value="Genomic_DNA"/>
</dbReference>
<dbReference type="Proteomes" id="UP000198693">
    <property type="component" value="Unassembled WGS sequence"/>
</dbReference>
<dbReference type="STRING" id="463301.SAMN04487955_10995"/>
<proteinExistence type="predicted"/>
<evidence type="ECO:0000313" key="1">
    <source>
        <dbReference type="EMBL" id="SFU80601.1"/>
    </source>
</evidence>
<dbReference type="RefSeq" id="WP_089796445.1">
    <property type="nucleotide sequence ID" value="NZ_FPBP01000009.1"/>
</dbReference>
<keyword evidence="2" id="KW-1185">Reference proteome</keyword>
<protein>
    <submittedName>
        <fullName evidence="1">ABC-type uncharacterized transport system, substrate-binding protein</fullName>
    </submittedName>
</protein>
<organism evidence="1 2">
    <name type="scientific">Halomonas korlensis</name>
    <dbReference type="NCBI Taxonomy" id="463301"/>
    <lineage>
        <taxon>Bacteria</taxon>
        <taxon>Pseudomonadati</taxon>
        <taxon>Pseudomonadota</taxon>
        <taxon>Gammaproteobacteria</taxon>
        <taxon>Oceanospirillales</taxon>
        <taxon>Halomonadaceae</taxon>
        <taxon>Halomonas</taxon>
    </lineage>
</organism>
<dbReference type="Pfam" id="PF06226">
    <property type="entry name" value="DUF1007"/>
    <property type="match status" value="1"/>
</dbReference>
<accession>A0A1I7J651</accession>
<reference evidence="2" key="1">
    <citation type="submission" date="2016-10" db="EMBL/GenBank/DDBJ databases">
        <authorList>
            <person name="Varghese N."/>
            <person name="Submissions S."/>
        </authorList>
    </citation>
    <scope>NUCLEOTIDE SEQUENCE [LARGE SCALE GENOMIC DNA]</scope>
    <source>
        <strain evidence="2">CGMCC 1.6981</strain>
    </source>
</reference>
<sequence length="229" mass="25482">MIGSFDRRHATLWQRLSGASLALLLLFLPTVIHAHPHGWIDMSMRLVFDDKGRLAALHQSWRMDPFYSLVILEELGQVDGGDSLEAGLDQLGNDIRGNLSPHDYFTELRLGDDRLQLGQVSEYTVLERGGRVEFIFRLPLAEPVTLAGETLRYQVFDPSYYLEVVHEAGDDGPLKEALVVSGRDGCQTRIVPADPDPERVLTAAQLDVDEQGESGLGRYFAETGEVTCD</sequence>